<reference evidence="3" key="1">
    <citation type="journal article" date="2021" name="Proc. Natl. Acad. Sci. U.S.A.">
        <title>A Catalog of Tens of Thousands of Viruses from Human Metagenomes Reveals Hidden Associations with Chronic Diseases.</title>
        <authorList>
            <person name="Tisza M.J."/>
            <person name="Buck C.B."/>
        </authorList>
    </citation>
    <scope>NUCLEOTIDE SEQUENCE</scope>
    <source>
        <strain evidence="3">CtTn33</strain>
    </source>
</reference>
<name>A0A8S5TXW6_9CAUD</name>
<sequence length="213" mass="22654">MSINGSLKGKAQALAGNAAKPLLGFAGAQLINRVFGNRWGVFNQSGIPLLLVDNVVTVKYGGKSQVSSAPIEHGSFASYNKVAEPFSLTVRVSKASGGVVARGAFLALLETLAASTDLFMVITPEAVYPNCAITGYDYRREASDGARMIKADIHLQEVRQVRVEYKHTKAPDAQPEQDAGRVQPENAADAPPPAKTAPDESLLHRGGKWLGIL</sequence>
<organism evidence="3">
    <name type="scientific">Myoviridae sp. ctTn33</name>
    <dbReference type="NCBI Taxonomy" id="2825113"/>
    <lineage>
        <taxon>Viruses</taxon>
        <taxon>Duplodnaviria</taxon>
        <taxon>Heunggongvirae</taxon>
        <taxon>Uroviricota</taxon>
        <taxon>Caudoviricetes</taxon>
    </lineage>
</organism>
<evidence type="ECO:0000313" key="3">
    <source>
        <dbReference type="EMBL" id="DAF87053.1"/>
    </source>
</evidence>
<feature type="region of interest" description="Disordered" evidence="1">
    <location>
        <begin position="167"/>
        <end position="201"/>
    </location>
</feature>
<dbReference type="EMBL" id="BK015958">
    <property type="protein sequence ID" value="DAF87053.1"/>
    <property type="molecule type" value="Genomic_DNA"/>
</dbReference>
<dbReference type="Pfam" id="PF21821">
    <property type="entry name" value="Dit_like"/>
    <property type="match status" value="1"/>
</dbReference>
<evidence type="ECO:0000256" key="1">
    <source>
        <dbReference type="SAM" id="MobiDB-lite"/>
    </source>
</evidence>
<evidence type="ECO:0000259" key="2">
    <source>
        <dbReference type="Pfam" id="PF21821"/>
    </source>
</evidence>
<feature type="domain" description="Dit-like phage tail protein N-terminal" evidence="2">
    <location>
        <begin position="53"/>
        <end position="166"/>
    </location>
</feature>
<protein>
    <recommendedName>
        <fullName evidence="2">Dit-like phage tail protein N-terminal domain-containing protein</fullName>
    </recommendedName>
</protein>
<dbReference type="InterPro" id="IPR048494">
    <property type="entry name" value="Dit-like_N"/>
</dbReference>
<accession>A0A8S5TXW6</accession>
<proteinExistence type="predicted"/>